<comment type="caution">
    <text evidence="2">The sequence shown here is derived from an EMBL/GenBank/DDBJ whole genome shotgun (WGS) entry which is preliminary data.</text>
</comment>
<accession>A0A3D9SBX0</accession>
<proteinExistence type="predicted"/>
<evidence type="ECO:0000313" key="2">
    <source>
        <dbReference type="EMBL" id="REE91394.1"/>
    </source>
</evidence>
<dbReference type="EMBL" id="QTTN01000005">
    <property type="protein sequence ID" value="REE91394.1"/>
    <property type="molecule type" value="Genomic_DNA"/>
</dbReference>
<evidence type="ECO:0000313" key="3">
    <source>
        <dbReference type="Proteomes" id="UP000256304"/>
    </source>
</evidence>
<name>A0A3D9SBX0_9BACL</name>
<gene>
    <name evidence="2" type="ORF">A8990_10599</name>
</gene>
<sequence length="40" mass="4280">MEQIDGKGDEVAGNRAGRGKEGERAPPIRLETMLSNILGI</sequence>
<protein>
    <submittedName>
        <fullName evidence="2">Uncharacterized protein</fullName>
    </submittedName>
</protein>
<feature type="compositionally biased region" description="Basic and acidic residues" evidence="1">
    <location>
        <begin position="1"/>
        <end position="26"/>
    </location>
</feature>
<feature type="region of interest" description="Disordered" evidence="1">
    <location>
        <begin position="1"/>
        <end position="27"/>
    </location>
</feature>
<organism evidence="2 3">
    <name type="scientific">Paenibacillus taihuensis</name>
    <dbReference type="NCBI Taxonomy" id="1156355"/>
    <lineage>
        <taxon>Bacteria</taxon>
        <taxon>Bacillati</taxon>
        <taxon>Bacillota</taxon>
        <taxon>Bacilli</taxon>
        <taxon>Bacillales</taxon>
        <taxon>Paenibacillaceae</taxon>
        <taxon>Paenibacillus</taxon>
    </lineage>
</organism>
<dbReference type="Proteomes" id="UP000256304">
    <property type="component" value="Unassembled WGS sequence"/>
</dbReference>
<dbReference type="AlphaFoldDB" id="A0A3D9SBX0"/>
<reference evidence="2 3" key="1">
    <citation type="submission" date="2018-08" db="EMBL/GenBank/DDBJ databases">
        <title>Genomic Encyclopedia of Type Strains, Phase III (KMG-III): the genomes of soil and plant-associated and newly described type strains.</title>
        <authorList>
            <person name="Whitman W."/>
        </authorList>
    </citation>
    <scope>NUCLEOTIDE SEQUENCE [LARGE SCALE GENOMIC DNA]</scope>
    <source>
        <strain evidence="2 3">CGMCC 1.10966</strain>
    </source>
</reference>
<keyword evidence="3" id="KW-1185">Reference proteome</keyword>
<evidence type="ECO:0000256" key="1">
    <source>
        <dbReference type="SAM" id="MobiDB-lite"/>
    </source>
</evidence>